<dbReference type="InterPro" id="IPR036396">
    <property type="entry name" value="Cyt_P450_sf"/>
</dbReference>
<dbReference type="PRINTS" id="PR00385">
    <property type="entry name" value="P450"/>
</dbReference>
<evidence type="ECO:0000256" key="10">
    <source>
        <dbReference type="RuleBase" id="RU000461"/>
    </source>
</evidence>
<feature type="chain" id="PRO_5036448346" evidence="11">
    <location>
        <begin position="19"/>
        <end position="392"/>
    </location>
</feature>
<dbReference type="PRINTS" id="PR00463">
    <property type="entry name" value="EP450I"/>
</dbReference>
<dbReference type="InterPro" id="IPR001128">
    <property type="entry name" value="Cyt_P450"/>
</dbReference>
<dbReference type="EMBL" id="PNBA02000013">
    <property type="protein sequence ID" value="KAG6404328.1"/>
    <property type="molecule type" value="Genomic_DNA"/>
</dbReference>
<dbReference type="GO" id="GO:0020037">
    <property type="term" value="F:heme binding"/>
    <property type="evidence" value="ECO:0007669"/>
    <property type="project" value="InterPro"/>
</dbReference>
<evidence type="ECO:0000256" key="3">
    <source>
        <dbReference type="ARBA" id="ARBA00010617"/>
    </source>
</evidence>
<evidence type="ECO:0000256" key="8">
    <source>
        <dbReference type="ARBA" id="ARBA00023033"/>
    </source>
</evidence>
<reference evidence="12" key="1">
    <citation type="submission" date="2018-01" db="EMBL/GenBank/DDBJ databases">
        <authorList>
            <person name="Mao J.F."/>
        </authorList>
    </citation>
    <scope>NUCLEOTIDE SEQUENCE</scope>
    <source>
        <strain evidence="12">Huo1</strain>
        <tissue evidence="12">Leaf</tissue>
    </source>
</reference>
<evidence type="ECO:0000256" key="4">
    <source>
        <dbReference type="ARBA" id="ARBA00022617"/>
    </source>
</evidence>
<evidence type="ECO:0000256" key="11">
    <source>
        <dbReference type="SAM" id="SignalP"/>
    </source>
</evidence>
<evidence type="ECO:0000256" key="7">
    <source>
        <dbReference type="ARBA" id="ARBA00023004"/>
    </source>
</evidence>
<name>A0A8X8X288_SALSN</name>
<evidence type="ECO:0000256" key="2">
    <source>
        <dbReference type="ARBA" id="ARBA00004167"/>
    </source>
</evidence>
<feature type="binding site" description="axial binding residue" evidence="9">
    <location>
        <position position="348"/>
    </location>
    <ligand>
        <name>heme</name>
        <dbReference type="ChEBI" id="CHEBI:30413"/>
    </ligand>
    <ligandPart>
        <name>Fe</name>
        <dbReference type="ChEBI" id="CHEBI:18248"/>
    </ligandPart>
</feature>
<accession>A0A8X8X288</accession>
<proteinExistence type="inferred from homology"/>
<evidence type="ECO:0000256" key="1">
    <source>
        <dbReference type="ARBA" id="ARBA00001971"/>
    </source>
</evidence>
<evidence type="ECO:0000256" key="6">
    <source>
        <dbReference type="ARBA" id="ARBA00023002"/>
    </source>
</evidence>
<evidence type="ECO:0000256" key="5">
    <source>
        <dbReference type="ARBA" id="ARBA00022723"/>
    </source>
</evidence>
<dbReference type="GO" id="GO:0016712">
    <property type="term" value="F:oxidoreductase activity, acting on paired donors, with incorporation or reduction of molecular oxygen, reduced flavin or flavoprotein as one donor, and incorporation of one atom of oxygen"/>
    <property type="evidence" value="ECO:0007669"/>
    <property type="project" value="UniProtKB-ARBA"/>
</dbReference>
<dbReference type="PROSITE" id="PS00086">
    <property type="entry name" value="CYTOCHROME_P450"/>
    <property type="match status" value="1"/>
</dbReference>
<keyword evidence="7 9" id="KW-0408">Iron</keyword>
<dbReference type="InterPro" id="IPR017972">
    <property type="entry name" value="Cyt_P450_CS"/>
</dbReference>
<dbReference type="FunFam" id="1.10.630.10:FF:000126">
    <property type="entry name" value="Predicted protein"/>
    <property type="match status" value="1"/>
</dbReference>
<dbReference type="GO" id="GO:0005506">
    <property type="term" value="F:iron ion binding"/>
    <property type="evidence" value="ECO:0007669"/>
    <property type="project" value="InterPro"/>
</dbReference>
<dbReference type="PANTHER" id="PTHR47955">
    <property type="entry name" value="CYTOCHROME P450 FAMILY 71 PROTEIN"/>
    <property type="match status" value="1"/>
</dbReference>
<dbReference type="SUPFAM" id="SSF48264">
    <property type="entry name" value="Cytochrome P450"/>
    <property type="match status" value="1"/>
</dbReference>
<comment type="cofactor">
    <cofactor evidence="1 9">
        <name>heme</name>
        <dbReference type="ChEBI" id="CHEBI:30413"/>
    </cofactor>
</comment>
<dbReference type="InterPro" id="IPR002401">
    <property type="entry name" value="Cyt_P450_E_grp-I"/>
</dbReference>
<dbReference type="PANTHER" id="PTHR47955:SF15">
    <property type="entry name" value="CYTOCHROME P450 71A2-LIKE"/>
    <property type="match status" value="1"/>
</dbReference>
<dbReference type="GO" id="GO:0016114">
    <property type="term" value="P:terpenoid biosynthetic process"/>
    <property type="evidence" value="ECO:0007669"/>
    <property type="project" value="UniProtKB-ARBA"/>
</dbReference>
<keyword evidence="8 10" id="KW-0503">Monooxygenase</keyword>
<dbReference type="Proteomes" id="UP000298416">
    <property type="component" value="Unassembled WGS sequence"/>
</dbReference>
<dbReference type="Pfam" id="PF00067">
    <property type="entry name" value="p450"/>
    <property type="match status" value="2"/>
</dbReference>
<keyword evidence="6 10" id="KW-0560">Oxidoreductase</keyword>
<keyword evidence="13" id="KW-1185">Reference proteome</keyword>
<reference evidence="12" key="2">
    <citation type="submission" date="2020-08" db="EMBL/GenBank/DDBJ databases">
        <title>Plant Genome Project.</title>
        <authorList>
            <person name="Zhang R.-G."/>
        </authorList>
    </citation>
    <scope>NUCLEOTIDE SEQUENCE</scope>
    <source>
        <strain evidence="12">Huo1</strain>
        <tissue evidence="12">Leaf</tissue>
    </source>
</reference>
<gene>
    <name evidence="12" type="ORF">SASPL_136574</name>
</gene>
<keyword evidence="5 9" id="KW-0479">Metal-binding</keyword>
<evidence type="ECO:0000256" key="9">
    <source>
        <dbReference type="PIRSR" id="PIRSR602401-1"/>
    </source>
</evidence>
<keyword evidence="11" id="KW-0732">Signal</keyword>
<sequence>MLLHLGYVPVLVASSASAAREIMKEQDLTFSNRPRLSCPDRLIYGSKDVAFAPHGDYWCQMRPVFVLRLLSNKRVHSYLSVREEETSLMVEDLRRLSSSSAAVLVNLSHVLVSLTSNVISRVALGRKYGDGGEGNVCRSFFEELLELLGTSPVGDYVPWDELDQWEKDGDGGGEMDFVDILLEFQRREKIAPLFEDDVIKAQILDVFSVGTDTSSNALDWMMAELMRNPSVIKTLQNEVREVAGRKCDIVEEDLVKMPYLKAVMKENLRLHPPVPLLVPRESTKDTVVLGYDVAAGTRVLVNEWKIGRDPTLWKDPEEFRPERFLESSIDFKGFHFELLPFGTGRRGCPGIAFTTAVYELVLAKLVCSFDFGLPNGERGRFGHDGRLWDYYT</sequence>
<organism evidence="12">
    <name type="scientific">Salvia splendens</name>
    <name type="common">Scarlet sage</name>
    <dbReference type="NCBI Taxonomy" id="180675"/>
    <lineage>
        <taxon>Eukaryota</taxon>
        <taxon>Viridiplantae</taxon>
        <taxon>Streptophyta</taxon>
        <taxon>Embryophyta</taxon>
        <taxon>Tracheophyta</taxon>
        <taxon>Spermatophyta</taxon>
        <taxon>Magnoliopsida</taxon>
        <taxon>eudicotyledons</taxon>
        <taxon>Gunneridae</taxon>
        <taxon>Pentapetalae</taxon>
        <taxon>asterids</taxon>
        <taxon>lamiids</taxon>
        <taxon>Lamiales</taxon>
        <taxon>Lamiaceae</taxon>
        <taxon>Nepetoideae</taxon>
        <taxon>Mentheae</taxon>
        <taxon>Salviinae</taxon>
        <taxon>Salvia</taxon>
        <taxon>Salvia subgen. Calosphace</taxon>
        <taxon>core Calosphace</taxon>
    </lineage>
</organism>
<evidence type="ECO:0000313" key="13">
    <source>
        <dbReference type="Proteomes" id="UP000298416"/>
    </source>
</evidence>
<protein>
    <submittedName>
        <fullName evidence="12">Uncharacterized protein</fullName>
    </submittedName>
</protein>
<comment type="caution">
    <text evidence="12">The sequence shown here is derived from an EMBL/GenBank/DDBJ whole genome shotgun (WGS) entry which is preliminary data.</text>
</comment>
<feature type="signal peptide" evidence="11">
    <location>
        <begin position="1"/>
        <end position="18"/>
    </location>
</feature>
<dbReference type="AlphaFoldDB" id="A0A8X8X288"/>
<dbReference type="GO" id="GO:0016020">
    <property type="term" value="C:membrane"/>
    <property type="evidence" value="ECO:0007669"/>
    <property type="project" value="UniProtKB-SubCell"/>
</dbReference>
<evidence type="ECO:0000313" key="12">
    <source>
        <dbReference type="EMBL" id="KAG6404328.1"/>
    </source>
</evidence>
<comment type="similarity">
    <text evidence="3 10">Belongs to the cytochrome P450 family.</text>
</comment>
<comment type="subcellular location">
    <subcellularLocation>
        <location evidence="2">Membrane</location>
        <topology evidence="2">Single-pass membrane protein</topology>
    </subcellularLocation>
</comment>
<keyword evidence="4 9" id="KW-0349">Heme</keyword>
<dbReference type="CDD" id="cd11072">
    <property type="entry name" value="CYP71-like"/>
    <property type="match status" value="1"/>
</dbReference>
<dbReference type="Gene3D" id="1.10.630.10">
    <property type="entry name" value="Cytochrome P450"/>
    <property type="match status" value="1"/>
</dbReference>